<keyword evidence="3" id="KW-1185">Reference proteome</keyword>
<gene>
    <name evidence="2" type="ORF">ElyMa_003789600</name>
</gene>
<organism evidence="2 3">
    <name type="scientific">Elysia marginata</name>
    <dbReference type="NCBI Taxonomy" id="1093978"/>
    <lineage>
        <taxon>Eukaryota</taxon>
        <taxon>Metazoa</taxon>
        <taxon>Spiralia</taxon>
        <taxon>Lophotrochozoa</taxon>
        <taxon>Mollusca</taxon>
        <taxon>Gastropoda</taxon>
        <taxon>Heterobranchia</taxon>
        <taxon>Euthyneura</taxon>
        <taxon>Panpulmonata</taxon>
        <taxon>Sacoglossa</taxon>
        <taxon>Placobranchoidea</taxon>
        <taxon>Plakobranchidae</taxon>
        <taxon>Elysia</taxon>
    </lineage>
</organism>
<dbReference type="Proteomes" id="UP000762676">
    <property type="component" value="Unassembled WGS sequence"/>
</dbReference>
<proteinExistence type="predicted"/>
<evidence type="ECO:0000256" key="1">
    <source>
        <dbReference type="SAM" id="MobiDB-lite"/>
    </source>
</evidence>
<feature type="region of interest" description="Disordered" evidence="1">
    <location>
        <begin position="1"/>
        <end position="25"/>
    </location>
</feature>
<dbReference type="AlphaFoldDB" id="A0AAV4FD04"/>
<protein>
    <submittedName>
        <fullName evidence="2">Uncharacterized protein</fullName>
    </submittedName>
</protein>
<name>A0AAV4FD04_9GAST</name>
<reference evidence="2 3" key="1">
    <citation type="journal article" date="2021" name="Elife">
        <title>Chloroplast acquisition without the gene transfer in kleptoplastic sea slugs, Plakobranchus ocellatus.</title>
        <authorList>
            <person name="Maeda T."/>
            <person name="Takahashi S."/>
            <person name="Yoshida T."/>
            <person name="Shimamura S."/>
            <person name="Takaki Y."/>
            <person name="Nagai Y."/>
            <person name="Toyoda A."/>
            <person name="Suzuki Y."/>
            <person name="Arimoto A."/>
            <person name="Ishii H."/>
            <person name="Satoh N."/>
            <person name="Nishiyama T."/>
            <person name="Hasebe M."/>
            <person name="Maruyama T."/>
            <person name="Minagawa J."/>
            <person name="Obokata J."/>
            <person name="Shigenobu S."/>
        </authorList>
    </citation>
    <scope>NUCLEOTIDE SEQUENCE [LARGE SCALE GENOMIC DNA]</scope>
</reference>
<sequence length="142" mass="15670">MAAWLAERSAGLDPPLSGSTPTKTSRDYFTSPKLFRRILHGDYSVGILDDNGSISLQNSFDLELCSTRSRAALLTEPTARDCEERGSISRNLSLELQRYILAHSFFGLLGVLGIIENSLSGKTISGELWLRILYFTLTGVLE</sequence>
<comment type="caution">
    <text evidence="2">The sequence shown here is derived from an EMBL/GenBank/DDBJ whole genome shotgun (WGS) entry which is preliminary data.</text>
</comment>
<evidence type="ECO:0000313" key="2">
    <source>
        <dbReference type="EMBL" id="GFR70563.1"/>
    </source>
</evidence>
<dbReference type="EMBL" id="BMAT01007751">
    <property type="protein sequence ID" value="GFR70563.1"/>
    <property type="molecule type" value="Genomic_DNA"/>
</dbReference>
<accession>A0AAV4FD04</accession>
<evidence type="ECO:0000313" key="3">
    <source>
        <dbReference type="Proteomes" id="UP000762676"/>
    </source>
</evidence>